<evidence type="ECO:0000256" key="3">
    <source>
        <dbReference type="ARBA" id="ARBA00022801"/>
    </source>
</evidence>
<feature type="compositionally biased region" description="Basic and acidic residues" evidence="6">
    <location>
        <begin position="11"/>
        <end position="20"/>
    </location>
</feature>
<evidence type="ECO:0000313" key="10">
    <source>
        <dbReference type="EMBL" id="GAA4682358.1"/>
    </source>
</evidence>
<evidence type="ECO:0000259" key="9">
    <source>
        <dbReference type="Pfam" id="PF18741"/>
    </source>
</evidence>
<feature type="domain" description="DNA2/NAM7 helicase-like C-terminal" evidence="8">
    <location>
        <begin position="1164"/>
        <end position="1353"/>
    </location>
</feature>
<evidence type="ECO:0000256" key="5">
    <source>
        <dbReference type="ARBA" id="ARBA00022840"/>
    </source>
</evidence>
<dbReference type="InterPro" id="IPR047187">
    <property type="entry name" value="SF1_C_Upf1"/>
</dbReference>
<proteinExistence type="inferred from homology"/>
<keyword evidence="11" id="KW-1185">Reference proteome</keyword>
<dbReference type="Pfam" id="PF13087">
    <property type="entry name" value="AAA_12"/>
    <property type="match status" value="1"/>
</dbReference>
<dbReference type="InterPro" id="IPR041677">
    <property type="entry name" value="DNA2/NAM7_AAA_11"/>
</dbReference>
<evidence type="ECO:0000313" key="11">
    <source>
        <dbReference type="Proteomes" id="UP001500325"/>
    </source>
</evidence>
<dbReference type="Gene3D" id="3.40.50.300">
    <property type="entry name" value="P-loop containing nucleotide triphosphate hydrolases"/>
    <property type="match status" value="3"/>
</dbReference>
<feature type="region of interest" description="Disordered" evidence="6">
    <location>
        <begin position="1"/>
        <end position="30"/>
    </location>
</feature>
<protein>
    <recommendedName>
        <fullName evidence="12">AAA domain-containing protein</fullName>
    </recommendedName>
</protein>
<dbReference type="InterPro" id="IPR011335">
    <property type="entry name" value="Restrct_endonuc-II-like"/>
</dbReference>
<dbReference type="RefSeq" id="WP_345379342.1">
    <property type="nucleotide sequence ID" value="NZ_BAABIC010000004.1"/>
</dbReference>
<evidence type="ECO:0000256" key="4">
    <source>
        <dbReference type="ARBA" id="ARBA00022806"/>
    </source>
</evidence>
<dbReference type="Gene3D" id="3.40.960.10">
    <property type="entry name" value="VSR Endonuclease"/>
    <property type="match status" value="1"/>
</dbReference>
<dbReference type="Proteomes" id="UP001500325">
    <property type="component" value="Unassembled WGS sequence"/>
</dbReference>
<evidence type="ECO:0000256" key="6">
    <source>
        <dbReference type="SAM" id="MobiDB-lite"/>
    </source>
</evidence>
<organism evidence="10 11">
    <name type="scientific">Pseudonocardia yuanmonensis</name>
    <dbReference type="NCBI Taxonomy" id="1095914"/>
    <lineage>
        <taxon>Bacteria</taxon>
        <taxon>Bacillati</taxon>
        <taxon>Actinomycetota</taxon>
        <taxon>Actinomycetes</taxon>
        <taxon>Pseudonocardiales</taxon>
        <taxon>Pseudonocardiaceae</taxon>
        <taxon>Pseudonocardia</taxon>
    </lineage>
</organism>
<reference evidence="11" key="1">
    <citation type="journal article" date="2019" name="Int. J. Syst. Evol. Microbiol.">
        <title>The Global Catalogue of Microorganisms (GCM) 10K type strain sequencing project: providing services to taxonomists for standard genome sequencing and annotation.</title>
        <authorList>
            <consortium name="The Broad Institute Genomics Platform"/>
            <consortium name="The Broad Institute Genome Sequencing Center for Infectious Disease"/>
            <person name="Wu L."/>
            <person name="Ma J."/>
        </authorList>
    </citation>
    <scope>NUCLEOTIDE SEQUENCE [LARGE SCALE GENOMIC DNA]</scope>
    <source>
        <strain evidence="11">JCM 18055</strain>
    </source>
</reference>
<dbReference type="Pfam" id="PF18741">
    <property type="entry name" value="MTES_1575"/>
    <property type="match status" value="1"/>
</dbReference>
<sequence length="1768" mass="193218">MDGKAANVMFADEHGARSMNDESTTPERTQDPLVDRAIRLFTFLGEAQRLRSSAVTDLEQYRRDGAVLWLADAPDHGAVHGGVRDAPAEGSGVILVVDRLAAVPAPEPDAELAEWLTDPPTDPTREPELREHRLLEVETSEGGSLRRRVGRDERPEIDELFAEFLPHWRAWAEQQGRDQPVRDYYNDLFSAHVAASGHPEELELVVGSSLLAWTPPTGTRVRRHLVTTAARIEFDEDSGRLSVLVDDSVDGSALELDMLDPGLVGQPKLVNELRDRARDSDAHPMDRDRMGELGRRLTHQLAADAAYRNEDDATTPTRTPVTSFAPALLLRRRSQKGLQEIFRRIVEQLREAGEVPDGIRPLVDADHEPAGTAGAEHGGGAVVRVDDDPFLPLPVNERQLQILKRVDGTAQTLIQGPPGTGKTHTAAVLITHLLAQGKRILVTAQTDRALKEVREKLPEAIQPLAVAVVGSSREDMSDLRVAVERIASTAQEHDADDAARAIRRHLDAVDDLRRLRADLSHRLQEAREREVVEVDLDGYRGTPAAVARLVRAGDDRYGWLSELVSAPSGPAPVSGPELAQWRAHLCDSDLVADEPEAGRRLVAIDALPAPAAFAASVQAERRAHGVAESYAVLRDDPAHAPAAALDPETRRLLTAAVAGVMTEVRELLARPEAWLPEALGDLARGRGSVWSGRHGDLSALLDQAGRIVAELGPATSVTVHGDDIGLLVPAARGVEDHLAAGNTIKLGGDGIPKQGMLTPRAVKAAESFFARVRVDGQAPTTAEQVRAFLLWVEADQVLDALDRAWPATVVIPEEDTPAERLQWHRAETVVLARLLETDRRLAAEAARVTALGLPQPAWLTPPAVERYLAVFAGVAAAEDAAAETARIDAAMAALADAEREPDAAPVLNALVGAARSRDDRGYAAAHQRLVRLWQVRDLLRSRDGLAARLETAPELATALAGTAAAPIWDDRVPDIEDAWRHAVASAWLAGQEAADVNAVQREILAVEERIRHHVTELSAVRSWDHAVAPGRLTRGSRASLEQYASLVKRLGKGTGTYAVQRRREIRSAMDRCRPAVPVWIMPLYRIADQFDVQPDMFDVVIVDEASQAGIEASFLQYMAPKIVVIGDDRQVSPSAVGVDQQELRDLGAQYLHDDQFRSTWQDPQRSLFDEAKMRFSGMITLVEHRRCVPEIIGFSNRIAYEPDGVRLIPVRQFGADRLEPVKPVFVRNGYEKGSSSTRTNPAEIDAIVAQVEKCIADPAYDGRTFGVISLLGTGQAKAIEKALLDRITPEEWAARDLRCGDAADFQGSERDVVFLSMVAAPGPERRLTALTQTMYVQRYNVAASRAKDQLWVFHSVDRSSLTNPEDMRYQLLDYCYGVADRGVEEHEGATTGLVPEDMPVAPFGSLFEQRVHNRIRSRGYTLIPQYESLGYSIDLVAVGPTRRLAIECDGDFWHGPEAYQRDMGRQRELERCGWRFHRILESEFYRDPAAALEPLWATLTELDIHPAGWATPVSDDTDNVLDFEVDLVQTSHAEAEPASEADSEASTPAWGLRAVEVVPPTPTSPSPANVETWTDDLVDAEPGAEVVAPGRVRRAVYQEFHGSTTPVSEASTKEIIDGLVDIVAVEGPVLGSRLHHVYVRSSAGRRAGALITKALNSAISSAIRTGRLVRDNPLGETGIKPVTLRLADQPEVRVRALGPRSFDQVPPAELAAVMAEEAASVGWADPTAVYRATMQRYDNTKLGHVIRARLEQIAPLVRCDGADGHGAT</sequence>
<dbReference type="PANTHER" id="PTHR43788:SF8">
    <property type="entry name" value="DNA-BINDING PROTEIN SMUBP-2"/>
    <property type="match status" value="1"/>
</dbReference>
<dbReference type="InterPro" id="IPR050534">
    <property type="entry name" value="Coronavir_polyprotein_1ab"/>
</dbReference>
<keyword evidence="3" id="KW-0378">Hydrolase</keyword>
<dbReference type="Pfam" id="PF13086">
    <property type="entry name" value="AAA_11"/>
    <property type="match status" value="1"/>
</dbReference>
<feature type="domain" description="DNA2/NAM7 helicase helicase" evidence="7">
    <location>
        <begin position="395"/>
        <end position="530"/>
    </location>
</feature>
<keyword evidence="5" id="KW-0067">ATP-binding</keyword>
<dbReference type="InterPro" id="IPR049468">
    <property type="entry name" value="Restrct_endonuc-II-like_dom"/>
</dbReference>
<evidence type="ECO:0008006" key="12">
    <source>
        <dbReference type="Google" id="ProtNLM"/>
    </source>
</evidence>
<dbReference type="SUPFAM" id="SSF52980">
    <property type="entry name" value="Restriction endonuclease-like"/>
    <property type="match status" value="1"/>
</dbReference>
<dbReference type="EMBL" id="BAABIC010000004">
    <property type="protein sequence ID" value="GAA4682358.1"/>
    <property type="molecule type" value="Genomic_DNA"/>
</dbReference>
<accession>A0ABP8W786</accession>
<evidence type="ECO:0000256" key="1">
    <source>
        <dbReference type="ARBA" id="ARBA00007913"/>
    </source>
</evidence>
<dbReference type="InterPro" id="IPR027417">
    <property type="entry name" value="P-loop_NTPase"/>
</dbReference>
<gene>
    <name evidence="10" type="ORF">GCM10023215_15430</name>
</gene>
<comment type="caution">
    <text evidence="10">The sequence shown here is derived from an EMBL/GenBank/DDBJ whole genome shotgun (WGS) entry which is preliminary data.</text>
</comment>
<feature type="domain" description="Restriction endonuclease type II-like" evidence="9">
    <location>
        <begin position="1407"/>
        <end position="1499"/>
    </location>
</feature>
<keyword evidence="4" id="KW-0347">Helicase</keyword>
<dbReference type="CDD" id="cd18808">
    <property type="entry name" value="SF1_C_Upf1"/>
    <property type="match status" value="1"/>
</dbReference>
<dbReference type="PANTHER" id="PTHR43788">
    <property type="entry name" value="DNA2/NAM7 HELICASE FAMILY MEMBER"/>
    <property type="match status" value="1"/>
</dbReference>
<comment type="similarity">
    <text evidence="1">Belongs to the DNA2/NAM7 helicase family.</text>
</comment>
<evidence type="ECO:0000259" key="8">
    <source>
        <dbReference type="Pfam" id="PF13087"/>
    </source>
</evidence>
<evidence type="ECO:0000256" key="2">
    <source>
        <dbReference type="ARBA" id="ARBA00022741"/>
    </source>
</evidence>
<dbReference type="InterPro" id="IPR041679">
    <property type="entry name" value="DNA2/NAM7-like_C"/>
</dbReference>
<keyword evidence="2" id="KW-0547">Nucleotide-binding</keyword>
<name>A0ABP8W786_9PSEU</name>
<dbReference type="SUPFAM" id="SSF52540">
    <property type="entry name" value="P-loop containing nucleoside triphosphate hydrolases"/>
    <property type="match status" value="1"/>
</dbReference>
<evidence type="ECO:0000259" key="7">
    <source>
        <dbReference type="Pfam" id="PF13086"/>
    </source>
</evidence>